<keyword evidence="1" id="KW-1185">Reference proteome</keyword>
<evidence type="ECO:0000313" key="1">
    <source>
        <dbReference type="Proteomes" id="UP000790787"/>
    </source>
</evidence>
<reference evidence="1" key="1">
    <citation type="journal article" date="2014" name="Nat. Commun.">
        <title>The tobacco genome sequence and its comparison with those of tomato and potato.</title>
        <authorList>
            <person name="Sierro N."/>
            <person name="Battey J.N."/>
            <person name="Ouadi S."/>
            <person name="Bakaher N."/>
            <person name="Bovet L."/>
            <person name="Willig A."/>
            <person name="Goepfert S."/>
            <person name="Peitsch M.C."/>
            <person name="Ivanov N.V."/>
        </authorList>
    </citation>
    <scope>NUCLEOTIDE SEQUENCE [LARGE SCALE GENOMIC DNA]</scope>
</reference>
<proteinExistence type="predicted"/>
<gene>
    <name evidence="2" type="primary">LOC107770241</name>
</gene>
<protein>
    <submittedName>
        <fullName evidence="2">G-type lectin S-receptor-like serine/threonine-protein kinase At4g03230</fullName>
    </submittedName>
</protein>
<organism evidence="1 2">
    <name type="scientific">Nicotiana tabacum</name>
    <name type="common">Common tobacco</name>
    <dbReference type="NCBI Taxonomy" id="4097"/>
    <lineage>
        <taxon>Eukaryota</taxon>
        <taxon>Viridiplantae</taxon>
        <taxon>Streptophyta</taxon>
        <taxon>Embryophyta</taxon>
        <taxon>Tracheophyta</taxon>
        <taxon>Spermatophyta</taxon>
        <taxon>Magnoliopsida</taxon>
        <taxon>eudicotyledons</taxon>
        <taxon>Gunneridae</taxon>
        <taxon>Pentapetalae</taxon>
        <taxon>asterids</taxon>
        <taxon>lamiids</taxon>
        <taxon>Solanales</taxon>
        <taxon>Solanaceae</taxon>
        <taxon>Nicotianoideae</taxon>
        <taxon>Nicotianeae</taxon>
        <taxon>Nicotiana</taxon>
    </lineage>
</organism>
<evidence type="ECO:0000313" key="2">
    <source>
        <dbReference type="RefSeq" id="XP_075092205.1"/>
    </source>
</evidence>
<dbReference type="RefSeq" id="XP_075092205.1">
    <property type="nucleotide sequence ID" value="XM_075236104.1"/>
</dbReference>
<name>A0AC58T4P9_TOBAC</name>
<dbReference type="Proteomes" id="UP000790787">
    <property type="component" value="Chromosome 18"/>
</dbReference>
<accession>A0AC58T4P9</accession>
<reference evidence="2" key="2">
    <citation type="submission" date="2025-08" db="UniProtKB">
        <authorList>
            <consortium name="RefSeq"/>
        </authorList>
    </citation>
    <scope>IDENTIFICATION</scope>
    <source>
        <tissue evidence="2">Leaf</tissue>
    </source>
</reference>
<sequence length="186" mass="20778">MHFFTSGCMSPEYALDELFSIKSDVFSFGVVLLEIVSGRRNTGFYQSEEALNLLGYVSEKTSHDVVILYLLLSFDSLIENLSQAWKLWTEEAEIQLIDKSLLESCNTSEATKCINIGLLCVQEDPNKRPNMSDVILMLGGEGSSLPQPNRPAFVIRTHTSRKLSSSSSKQYIVSNNQVTITVEEGR</sequence>